<name>A0AAW1ERT9_ZOAVI</name>
<organism evidence="4 5">
    <name type="scientific">Zoarces viviparus</name>
    <name type="common">Viviparous eelpout</name>
    <name type="synonym">Blennius viviparus</name>
    <dbReference type="NCBI Taxonomy" id="48416"/>
    <lineage>
        <taxon>Eukaryota</taxon>
        <taxon>Metazoa</taxon>
        <taxon>Chordata</taxon>
        <taxon>Craniata</taxon>
        <taxon>Vertebrata</taxon>
        <taxon>Euteleostomi</taxon>
        <taxon>Actinopterygii</taxon>
        <taxon>Neopterygii</taxon>
        <taxon>Teleostei</taxon>
        <taxon>Neoteleostei</taxon>
        <taxon>Acanthomorphata</taxon>
        <taxon>Eupercaria</taxon>
        <taxon>Perciformes</taxon>
        <taxon>Cottioidei</taxon>
        <taxon>Zoarcales</taxon>
        <taxon>Zoarcidae</taxon>
        <taxon>Zoarcinae</taxon>
        <taxon>Zoarces</taxon>
    </lineage>
</organism>
<gene>
    <name evidence="4" type="ORF">VZT92_016135</name>
</gene>
<dbReference type="PANTHER" id="PTHR23250:SF3">
    <property type="entry name" value="FISH-EGG LECTIN-LIKE ISOFORM X1-RELATED"/>
    <property type="match status" value="1"/>
</dbReference>
<keyword evidence="5" id="KW-1185">Reference proteome</keyword>
<dbReference type="AlphaFoldDB" id="A0AAW1ERT9"/>
<proteinExistence type="inferred from homology"/>
<evidence type="ECO:0000256" key="3">
    <source>
        <dbReference type="SAM" id="SignalP"/>
    </source>
</evidence>
<dbReference type="InterPro" id="IPR051513">
    <property type="entry name" value="Tectonin_beta-prop"/>
</dbReference>
<dbReference type="EMBL" id="JBCEZU010000134">
    <property type="protein sequence ID" value="KAK9525424.1"/>
    <property type="molecule type" value="Genomic_DNA"/>
</dbReference>
<keyword evidence="1" id="KW-0430">Lectin</keyword>
<protein>
    <recommendedName>
        <fullName evidence="6">Fish-egg lectin</fullName>
    </recommendedName>
</protein>
<dbReference type="SMART" id="SM00706">
    <property type="entry name" value="TECPR"/>
    <property type="match status" value="5"/>
</dbReference>
<reference evidence="4 5" key="1">
    <citation type="journal article" date="2024" name="Genome Biol. Evol.">
        <title>Chromosome-level genome assembly of the viviparous eelpout Zoarces viviparus.</title>
        <authorList>
            <person name="Fuhrmann N."/>
            <person name="Brasseur M.V."/>
            <person name="Bakowski C.E."/>
            <person name="Podsiadlowski L."/>
            <person name="Prost S."/>
            <person name="Krehenwinkel H."/>
            <person name="Mayer C."/>
        </authorList>
    </citation>
    <scope>NUCLEOTIDE SEQUENCE [LARGE SCALE GENOMIC DNA]</scope>
    <source>
        <strain evidence="4">NO-MEL_2022_Ind0_liver</strain>
    </source>
</reference>
<evidence type="ECO:0000313" key="4">
    <source>
        <dbReference type="EMBL" id="KAK9525424.1"/>
    </source>
</evidence>
<accession>A0AAW1ERT9</accession>
<comment type="similarity">
    <text evidence="2">Belongs to the tectonin family.</text>
</comment>
<evidence type="ECO:0000313" key="5">
    <source>
        <dbReference type="Proteomes" id="UP001488805"/>
    </source>
</evidence>
<dbReference type="GO" id="GO:0030246">
    <property type="term" value="F:carbohydrate binding"/>
    <property type="evidence" value="ECO:0007669"/>
    <property type="project" value="UniProtKB-KW"/>
</dbReference>
<evidence type="ECO:0008006" key="6">
    <source>
        <dbReference type="Google" id="ProtNLM"/>
    </source>
</evidence>
<evidence type="ECO:0000256" key="2">
    <source>
        <dbReference type="ARBA" id="ARBA00038331"/>
    </source>
</evidence>
<dbReference type="InterPro" id="IPR006624">
    <property type="entry name" value="Beta-propeller_rpt_TECPR"/>
</dbReference>
<comment type="caution">
    <text evidence="4">The sequence shown here is derived from an EMBL/GenBank/DDBJ whole genome shotgun (WGS) entry which is preliminary data.</text>
</comment>
<dbReference type="Proteomes" id="UP001488805">
    <property type="component" value="Unassembled WGS sequence"/>
</dbReference>
<keyword evidence="3" id="KW-0732">Signal</keyword>
<feature type="signal peptide" evidence="3">
    <location>
        <begin position="1"/>
        <end position="20"/>
    </location>
</feature>
<sequence length="259" mass="28552">MKGVVAFLLVLCYLAISVAAWTCTEAPRLYNVQQIDAGLGKVIARDQNYPYFLSGSSWYRLSTIRLKHVSVGPAGIWGVGSNNLVYKYIAGNFQQSRGLSMLQVDAGGNDQVVGVNNGWGAYCLRSASALAYSRPGSLSWTYLSRSMKYFSCSPHNGCWGVDRSYRVYYAQVNPSTCSSSAWRIVSGRSLQMIEVGTDGKVFGVSTTGQVVQRAGISSRYPYGTSWVTIPMCMRMRHVSYDQGKLWVVSQSGFIMQCTH</sequence>
<evidence type="ECO:0000256" key="1">
    <source>
        <dbReference type="ARBA" id="ARBA00022734"/>
    </source>
</evidence>
<dbReference type="Pfam" id="PF19193">
    <property type="entry name" value="Tectonin"/>
    <property type="match status" value="1"/>
</dbReference>
<dbReference type="PANTHER" id="PTHR23250">
    <property type="entry name" value="DYSFERLIN-RELATED"/>
    <property type="match status" value="1"/>
</dbReference>
<feature type="chain" id="PRO_5043699238" description="Fish-egg lectin" evidence="3">
    <location>
        <begin position="21"/>
        <end position="259"/>
    </location>
</feature>